<dbReference type="RefSeq" id="WP_080317750.1">
    <property type="nucleotide sequence ID" value="NZ_MTBC01000001.1"/>
</dbReference>
<dbReference type="SUPFAM" id="SSF56925">
    <property type="entry name" value="OMPA-like"/>
    <property type="match status" value="1"/>
</dbReference>
<keyword evidence="1" id="KW-0812">Transmembrane</keyword>
<keyword evidence="3" id="KW-1185">Reference proteome</keyword>
<dbReference type="AlphaFoldDB" id="A0A1V6LVJ0"/>
<protein>
    <submittedName>
        <fullName evidence="2">Uncharacterized protein</fullName>
    </submittedName>
</protein>
<dbReference type="OrthoDB" id="1113942at2"/>
<keyword evidence="1" id="KW-1133">Transmembrane helix</keyword>
<dbReference type="Proteomes" id="UP000191680">
    <property type="component" value="Unassembled WGS sequence"/>
</dbReference>
<sequence>MKRNNLDKLYQEQFKDFAPPPNPEVWQRIEASLNEKKNRRIIPIWWRFGGIAAILILGLLTFSLFFSKENQPSIKQKVTTTTTKKATDNTKINNTLKNNDALVRGNPDSNKNEANAITTHTTTKAINRNRTSAENPVLKSNSAVVSNKTQKNKDGFKANEAAISNELPNKTKADIVATNNKPEANNTENTVSKQNKTNGILFEDSRVAQNKAVKDTLVNQQKKSIFEAIEEAEEVVQQNDDETKKWSLGPSVAPVYFDAIGQGSPIHSTFNSNSKSGNLNLSYGLTVAYQVSKKISLRSGVHKVDYGYDTKDVSFSSSLSALNNGQIENIDYSQSARTIVVSSAKERTAAFSDNAEVANTVAPLSGRMVQQLGYIEVPMELNYRLLDHKFGINVIGGVSSLFLLDNAVSLESNELVTEMGAANNVNDVSFSTNIGLGLDYKINNALKINLEPMFKYQLNTFNNTSGEFRPYTIGVYSGLRFQF</sequence>
<reference evidence="2 3" key="1">
    <citation type="submission" date="2016-12" db="EMBL/GenBank/DDBJ databases">
        <authorList>
            <person name="Song W.-J."/>
            <person name="Kurnit D.M."/>
        </authorList>
    </citation>
    <scope>NUCLEOTIDE SEQUENCE [LARGE SCALE GENOMIC DNA]</scope>
    <source>
        <strain evidence="2 3">HSG9</strain>
    </source>
</reference>
<organism evidence="2 3">
    <name type="scientific">Croceivirga radicis</name>
    <dbReference type="NCBI Taxonomy" id="1929488"/>
    <lineage>
        <taxon>Bacteria</taxon>
        <taxon>Pseudomonadati</taxon>
        <taxon>Bacteroidota</taxon>
        <taxon>Flavobacteriia</taxon>
        <taxon>Flavobacteriales</taxon>
        <taxon>Flavobacteriaceae</taxon>
        <taxon>Croceivirga</taxon>
    </lineage>
</organism>
<evidence type="ECO:0000313" key="3">
    <source>
        <dbReference type="Proteomes" id="UP000191680"/>
    </source>
</evidence>
<name>A0A1V6LVJ0_9FLAO</name>
<proteinExistence type="predicted"/>
<accession>A0A1V6LVJ0</accession>
<dbReference type="InterPro" id="IPR011250">
    <property type="entry name" value="OMP/PagP_B-barrel"/>
</dbReference>
<gene>
    <name evidence="2" type="ORF">BUL40_01200</name>
</gene>
<comment type="caution">
    <text evidence="2">The sequence shown here is derived from an EMBL/GenBank/DDBJ whole genome shotgun (WGS) entry which is preliminary data.</text>
</comment>
<evidence type="ECO:0000256" key="1">
    <source>
        <dbReference type="SAM" id="Phobius"/>
    </source>
</evidence>
<feature type="transmembrane region" description="Helical" evidence="1">
    <location>
        <begin position="44"/>
        <end position="66"/>
    </location>
</feature>
<dbReference type="EMBL" id="MTBC01000001">
    <property type="protein sequence ID" value="OQD44202.1"/>
    <property type="molecule type" value="Genomic_DNA"/>
</dbReference>
<keyword evidence="1" id="KW-0472">Membrane</keyword>
<evidence type="ECO:0000313" key="2">
    <source>
        <dbReference type="EMBL" id="OQD44202.1"/>
    </source>
</evidence>